<dbReference type="GO" id="GO:0012505">
    <property type="term" value="C:endomembrane system"/>
    <property type="evidence" value="ECO:0007669"/>
    <property type="project" value="UniProtKB-SubCell"/>
</dbReference>
<gene>
    <name evidence="7" type="ORF">BOKJ2_LOCUS9608</name>
</gene>
<feature type="transmembrane region" description="Helical" evidence="6">
    <location>
        <begin position="54"/>
        <end position="74"/>
    </location>
</feature>
<dbReference type="Gene3D" id="1.20.1250.20">
    <property type="entry name" value="MFS general substrate transporter like domains"/>
    <property type="match status" value="1"/>
</dbReference>
<dbReference type="SUPFAM" id="SSF103473">
    <property type="entry name" value="MFS general substrate transporter"/>
    <property type="match status" value="1"/>
</dbReference>
<evidence type="ECO:0000313" key="7">
    <source>
        <dbReference type="EMBL" id="CAD5221764.1"/>
    </source>
</evidence>
<comment type="subcellular location">
    <subcellularLocation>
        <location evidence="1">Endomembrane system</location>
        <topology evidence="1">Multi-pass membrane protein</topology>
    </subcellularLocation>
</comment>
<feature type="transmembrane region" description="Helical" evidence="6">
    <location>
        <begin position="20"/>
        <end position="42"/>
    </location>
</feature>
<feature type="transmembrane region" description="Helical" evidence="6">
    <location>
        <begin position="86"/>
        <end position="106"/>
    </location>
</feature>
<evidence type="ECO:0000256" key="4">
    <source>
        <dbReference type="ARBA" id="ARBA00022989"/>
    </source>
</evidence>
<organism evidence="7 8">
    <name type="scientific">Bursaphelenchus okinawaensis</name>
    <dbReference type="NCBI Taxonomy" id="465554"/>
    <lineage>
        <taxon>Eukaryota</taxon>
        <taxon>Metazoa</taxon>
        <taxon>Ecdysozoa</taxon>
        <taxon>Nematoda</taxon>
        <taxon>Chromadorea</taxon>
        <taxon>Rhabditida</taxon>
        <taxon>Tylenchina</taxon>
        <taxon>Tylenchomorpha</taxon>
        <taxon>Aphelenchoidea</taxon>
        <taxon>Aphelenchoididae</taxon>
        <taxon>Bursaphelenchus</taxon>
    </lineage>
</organism>
<dbReference type="PANTHER" id="PTHR23510:SF3">
    <property type="entry name" value="MAJOR FACILITATOR SUPERFAMILY DOMAIN-CONTAINING PROTEIN 8"/>
    <property type="match status" value="1"/>
</dbReference>
<keyword evidence="3 6" id="KW-0812">Transmembrane</keyword>
<feature type="transmembrane region" description="Helical" evidence="6">
    <location>
        <begin position="160"/>
        <end position="181"/>
    </location>
</feature>
<dbReference type="InterPro" id="IPR051068">
    <property type="entry name" value="MFS_Domain-Containing_Protein"/>
</dbReference>
<keyword evidence="4 6" id="KW-1133">Transmembrane helix</keyword>
<evidence type="ECO:0000256" key="2">
    <source>
        <dbReference type="ARBA" id="ARBA00022448"/>
    </source>
</evidence>
<dbReference type="Proteomes" id="UP000614601">
    <property type="component" value="Unassembled WGS sequence"/>
</dbReference>
<dbReference type="EMBL" id="CAJFCW020000004">
    <property type="protein sequence ID" value="CAG9115426.1"/>
    <property type="molecule type" value="Genomic_DNA"/>
</dbReference>
<name>A0A811L311_9BILA</name>
<dbReference type="GO" id="GO:0005765">
    <property type="term" value="C:lysosomal membrane"/>
    <property type="evidence" value="ECO:0007669"/>
    <property type="project" value="TreeGrafter"/>
</dbReference>
<dbReference type="PANTHER" id="PTHR23510">
    <property type="entry name" value="INNER MEMBRANE TRANSPORT PROTEIN YAJR"/>
    <property type="match status" value="1"/>
</dbReference>
<accession>A0A811L311</accession>
<keyword evidence="8" id="KW-1185">Reference proteome</keyword>
<dbReference type="OrthoDB" id="370281at2759"/>
<evidence type="ECO:0000256" key="6">
    <source>
        <dbReference type="SAM" id="Phobius"/>
    </source>
</evidence>
<dbReference type="EMBL" id="CAJFDH010000004">
    <property type="protein sequence ID" value="CAD5221764.1"/>
    <property type="molecule type" value="Genomic_DNA"/>
</dbReference>
<keyword evidence="5 6" id="KW-0472">Membrane</keyword>
<dbReference type="Proteomes" id="UP000783686">
    <property type="component" value="Unassembled WGS sequence"/>
</dbReference>
<feature type="transmembrane region" description="Helical" evidence="6">
    <location>
        <begin position="118"/>
        <end position="140"/>
    </location>
</feature>
<proteinExistence type="predicted"/>
<evidence type="ECO:0000256" key="1">
    <source>
        <dbReference type="ARBA" id="ARBA00004127"/>
    </source>
</evidence>
<comment type="caution">
    <text evidence="7">The sequence shown here is derived from an EMBL/GenBank/DDBJ whole genome shotgun (WGS) entry which is preliminary data.</text>
</comment>
<evidence type="ECO:0000313" key="8">
    <source>
        <dbReference type="Proteomes" id="UP000614601"/>
    </source>
</evidence>
<dbReference type="AlphaFoldDB" id="A0A811L311"/>
<sequence length="192" mass="20978">MSDTEPLNPQGQTPWNSIYITSVLTFVSAVQYSLYFAALWPYMKIIDPEINANYFGLTVFAYSVEQIIAAPLFGKWSNVVKEVKQPLCAGLGLMFLGNLALLRTYVATASTSQDKSKAIAYVTCGQALGMSLGPAFQIIFTVFGYPGISFLGLHINIFTAPAYFACLMNIAGAVWLSGYFVEAYAEELNDVS</sequence>
<keyword evidence="2" id="KW-0813">Transport</keyword>
<evidence type="ECO:0008006" key="9">
    <source>
        <dbReference type="Google" id="ProtNLM"/>
    </source>
</evidence>
<dbReference type="InterPro" id="IPR036259">
    <property type="entry name" value="MFS_trans_sf"/>
</dbReference>
<protein>
    <recommendedName>
        <fullName evidence="9">MFS domain-containing protein</fullName>
    </recommendedName>
</protein>
<evidence type="ECO:0000256" key="5">
    <source>
        <dbReference type="ARBA" id="ARBA00023136"/>
    </source>
</evidence>
<reference evidence="7" key="1">
    <citation type="submission" date="2020-09" db="EMBL/GenBank/DDBJ databases">
        <authorList>
            <person name="Kikuchi T."/>
        </authorList>
    </citation>
    <scope>NUCLEOTIDE SEQUENCE</scope>
    <source>
        <strain evidence="7">SH1</strain>
    </source>
</reference>
<evidence type="ECO:0000256" key="3">
    <source>
        <dbReference type="ARBA" id="ARBA00022692"/>
    </source>
</evidence>